<evidence type="ECO:0000313" key="3">
    <source>
        <dbReference type="Proteomes" id="UP001056384"/>
    </source>
</evidence>
<organism evidence="2 3">
    <name type="scientific">Septoria linicola</name>
    <dbReference type="NCBI Taxonomy" id="215465"/>
    <lineage>
        <taxon>Eukaryota</taxon>
        <taxon>Fungi</taxon>
        <taxon>Dikarya</taxon>
        <taxon>Ascomycota</taxon>
        <taxon>Pezizomycotina</taxon>
        <taxon>Dothideomycetes</taxon>
        <taxon>Dothideomycetidae</taxon>
        <taxon>Mycosphaerellales</taxon>
        <taxon>Mycosphaerellaceae</taxon>
        <taxon>Septoria</taxon>
    </lineage>
</organism>
<reference evidence="2" key="1">
    <citation type="submission" date="2022-06" db="EMBL/GenBank/DDBJ databases">
        <title>Complete genome sequences of two strains of the flax pathogen Septoria linicola.</title>
        <authorList>
            <person name="Lapalu N."/>
            <person name="Simon A."/>
            <person name="Demenou B."/>
            <person name="Paumier D."/>
            <person name="Guillot M.-P."/>
            <person name="Gout L."/>
            <person name="Valade R."/>
        </authorList>
    </citation>
    <scope>NUCLEOTIDE SEQUENCE</scope>
    <source>
        <strain evidence="2">SE15195</strain>
    </source>
</reference>
<keyword evidence="3" id="KW-1185">Reference proteome</keyword>
<proteinExistence type="predicted"/>
<feature type="region of interest" description="Disordered" evidence="1">
    <location>
        <begin position="1"/>
        <end position="84"/>
    </location>
</feature>
<feature type="compositionally biased region" description="Basic and acidic residues" evidence="1">
    <location>
        <begin position="1"/>
        <end position="17"/>
    </location>
</feature>
<sequence>MDKLKSLVKKFEAKAGDHPNASSDPNINPTSGVRGNGPAMSDTKAHIAAGEGGHDPADGAPRAGSTTSSDTVSAGVASGTIERS</sequence>
<dbReference type="Proteomes" id="UP001056384">
    <property type="component" value="Chromosome 3"/>
</dbReference>
<gene>
    <name evidence="2" type="ORF">Slin15195_G039430</name>
</gene>
<evidence type="ECO:0000313" key="2">
    <source>
        <dbReference type="EMBL" id="USW50624.1"/>
    </source>
</evidence>
<name>A0A9Q9EI19_9PEZI</name>
<dbReference type="EMBL" id="CP099420">
    <property type="protein sequence ID" value="USW50624.1"/>
    <property type="molecule type" value="Genomic_DNA"/>
</dbReference>
<feature type="compositionally biased region" description="Polar residues" evidence="1">
    <location>
        <begin position="20"/>
        <end position="33"/>
    </location>
</feature>
<evidence type="ECO:0000256" key="1">
    <source>
        <dbReference type="SAM" id="MobiDB-lite"/>
    </source>
</evidence>
<protein>
    <submittedName>
        <fullName evidence="2">Uncharacterized protein</fullName>
    </submittedName>
</protein>
<accession>A0A9Q9EI19</accession>
<dbReference type="AlphaFoldDB" id="A0A9Q9EI19"/>